<dbReference type="EMBL" id="CAXHTB010000007">
    <property type="protein sequence ID" value="CAL0309769.1"/>
    <property type="molecule type" value="Genomic_DNA"/>
</dbReference>
<proteinExistence type="predicted"/>
<dbReference type="Proteomes" id="UP001497480">
    <property type="component" value="Unassembled WGS sequence"/>
</dbReference>
<evidence type="ECO:0000256" key="1">
    <source>
        <dbReference type="SAM" id="MobiDB-lite"/>
    </source>
</evidence>
<name>A0AAV1WKA4_LUPLU</name>
<feature type="region of interest" description="Disordered" evidence="1">
    <location>
        <begin position="35"/>
        <end position="68"/>
    </location>
</feature>
<evidence type="ECO:0000313" key="3">
    <source>
        <dbReference type="Proteomes" id="UP001497480"/>
    </source>
</evidence>
<evidence type="ECO:0000313" key="2">
    <source>
        <dbReference type="EMBL" id="CAL0309769.1"/>
    </source>
</evidence>
<dbReference type="AlphaFoldDB" id="A0AAV1WKA4"/>
<keyword evidence="3" id="KW-1185">Reference proteome</keyword>
<organism evidence="2 3">
    <name type="scientific">Lupinus luteus</name>
    <name type="common">European yellow lupine</name>
    <dbReference type="NCBI Taxonomy" id="3873"/>
    <lineage>
        <taxon>Eukaryota</taxon>
        <taxon>Viridiplantae</taxon>
        <taxon>Streptophyta</taxon>
        <taxon>Embryophyta</taxon>
        <taxon>Tracheophyta</taxon>
        <taxon>Spermatophyta</taxon>
        <taxon>Magnoliopsida</taxon>
        <taxon>eudicotyledons</taxon>
        <taxon>Gunneridae</taxon>
        <taxon>Pentapetalae</taxon>
        <taxon>rosids</taxon>
        <taxon>fabids</taxon>
        <taxon>Fabales</taxon>
        <taxon>Fabaceae</taxon>
        <taxon>Papilionoideae</taxon>
        <taxon>50 kb inversion clade</taxon>
        <taxon>genistoids sensu lato</taxon>
        <taxon>core genistoids</taxon>
        <taxon>Genisteae</taxon>
        <taxon>Lupinus</taxon>
    </lineage>
</organism>
<sequence>MGCIGPDGFNGSGCWTGLLVGKVIGISTGKGADAEFEESTISSSSVEGNDEEIDAESETETGAAVIGL</sequence>
<accession>A0AAV1WKA4</accession>
<comment type="caution">
    <text evidence="2">The sequence shown here is derived from an EMBL/GenBank/DDBJ whole genome shotgun (WGS) entry which is preliminary data.</text>
</comment>
<reference evidence="2 3" key="1">
    <citation type="submission" date="2024-03" db="EMBL/GenBank/DDBJ databases">
        <authorList>
            <person name="Martinez-Hernandez J."/>
        </authorList>
    </citation>
    <scope>NUCLEOTIDE SEQUENCE [LARGE SCALE GENOMIC DNA]</scope>
</reference>
<protein>
    <submittedName>
        <fullName evidence="2">Uncharacterized protein</fullName>
    </submittedName>
</protein>
<feature type="compositionally biased region" description="Acidic residues" evidence="1">
    <location>
        <begin position="48"/>
        <end position="59"/>
    </location>
</feature>
<gene>
    <name evidence="2" type="ORF">LLUT_LOCUS10829</name>
</gene>